<comment type="subunit">
    <text evidence="6">Consists of a catalytic RNA component and at least 4-5 protein subunits.</text>
</comment>
<reference evidence="7" key="1">
    <citation type="submission" date="2016-12" db="EMBL/GenBank/DDBJ databases">
        <title>Discovery of methanogenic haloarchaea.</title>
        <authorList>
            <person name="Sorokin D.Y."/>
            <person name="Makarova K.S."/>
            <person name="Abbas B."/>
            <person name="Ferrer M."/>
            <person name="Golyshin P.N."/>
        </authorList>
    </citation>
    <scope>NUCLEOTIDE SEQUENCE [LARGE SCALE GENOMIC DNA]</scope>
    <source>
        <strain evidence="7">HMET1</strain>
    </source>
</reference>
<evidence type="ECO:0000256" key="2">
    <source>
        <dbReference type="ARBA" id="ARBA00022694"/>
    </source>
</evidence>
<dbReference type="Proteomes" id="UP000185744">
    <property type="component" value="Unassembled WGS sequence"/>
</dbReference>
<protein>
    <recommendedName>
        <fullName evidence="6">Ribonuclease P protein component 3</fullName>
        <shortName evidence="6">RNase P component 3</shortName>
        <ecNumber evidence="6">3.1.26.5</ecNumber>
    </recommendedName>
    <alternativeName>
        <fullName evidence="6">Rpp30</fullName>
    </alternativeName>
</protein>
<name>A0A1Q6DVQ4_METT1</name>
<comment type="function">
    <text evidence="6">Part of ribonuclease P, a protein complex that generates mature tRNA molecules by cleaving their 5'-ends.</text>
</comment>
<keyword evidence="5 6" id="KW-0378">Hydrolase</keyword>
<dbReference type="GO" id="GO:0004526">
    <property type="term" value="F:ribonuclease P activity"/>
    <property type="evidence" value="ECO:0007669"/>
    <property type="project" value="UniProtKB-UniRule"/>
</dbReference>
<dbReference type="SUPFAM" id="SSF89550">
    <property type="entry name" value="PHP domain-like"/>
    <property type="match status" value="1"/>
</dbReference>
<dbReference type="Pfam" id="PF01876">
    <property type="entry name" value="RNase_P_p30"/>
    <property type="match status" value="1"/>
</dbReference>
<comment type="similarity">
    <text evidence="6">Belongs to the eukaryotic/archaeal RNase P protein component 3 family.</text>
</comment>
<gene>
    <name evidence="6" type="primary">rnp3</name>
    <name evidence="7" type="ORF">BTN85_0951</name>
</gene>
<dbReference type="InterPro" id="IPR002738">
    <property type="entry name" value="RNase_P_p30"/>
</dbReference>
<accession>A0A1Q6DVQ4</accession>
<dbReference type="STRING" id="1903181.BTN85_0951"/>
<organism evidence="7 8">
    <name type="scientific">Methanohalarchaeum thermophilum</name>
    <dbReference type="NCBI Taxonomy" id="1903181"/>
    <lineage>
        <taxon>Archaea</taxon>
        <taxon>Methanobacteriati</taxon>
        <taxon>Methanobacteriota</taxon>
        <taxon>Methanonatronarchaeia</taxon>
        <taxon>Methanonatronarchaeales</taxon>
        <taxon>Methanonatronarchaeaceae</taxon>
        <taxon>Candidatus Methanohalarchaeum</taxon>
    </lineage>
</organism>
<evidence type="ECO:0000256" key="6">
    <source>
        <dbReference type="HAMAP-Rule" id="MF_00756"/>
    </source>
</evidence>
<dbReference type="InterPro" id="IPR023539">
    <property type="entry name" value="RNase_P_comp-3_arc"/>
</dbReference>
<comment type="caution">
    <text evidence="7">The sequence shown here is derived from an EMBL/GenBank/DDBJ whole genome shotgun (WGS) entry which is preliminary data.</text>
</comment>
<comment type="catalytic activity">
    <reaction evidence="6">
        <text>Endonucleolytic cleavage of RNA, removing 5'-extranucleotides from tRNA precursor.</text>
        <dbReference type="EC" id="3.1.26.5"/>
    </reaction>
</comment>
<comment type="subcellular location">
    <subcellularLocation>
        <location evidence="6">Cytoplasm</location>
    </subcellularLocation>
</comment>
<keyword evidence="8" id="KW-1185">Reference proteome</keyword>
<dbReference type="GO" id="GO:0030677">
    <property type="term" value="C:ribonuclease P complex"/>
    <property type="evidence" value="ECO:0007669"/>
    <property type="project" value="UniProtKB-UniRule"/>
</dbReference>
<evidence type="ECO:0000313" key="8">
    <source>
        <dbReference type="Proteomes" id="UP000185744"/>
    </source>
</evidence>
<dbReference type="InterPro" id="IPR016195">
    <property type="entry name" value="Pol/histidinol_Pase-like"/>
</dbReference>
<evidence type="ECO:0000256" key="3">
    <source>
        <dbReference type="ARBA" id="ARBA00022722"/>
    </source>
</evidence>
<evidence type="ECO:0000256" key="4">
    <source>
        <dbReference type="ARBA" id="ARBA00022759"/>
    </source>
</evidence>
<keyword evidence="4 6" id="KW-0255">Endonuclease</keyword>
<dbReference type="EC" id="3.1.26.5" evidence="6"/>
<dbReference type="EMBL" id="MSDW01000001">
    <property type="protein sequence ID" value="OKY78460.1"/>
    <property type="molecule type" value="Genomic_DNA"/>
</dbReference>
<keyword evidence="2 6" id="KW-0819">tRNA processing</keyword>
<proteinExistence type="inferred from homology"/>
<evidence type="ECO:0000256" key="1">
    <source>
        <dbReference type="ARBA" id="ARBA00022490"/>
    </source>
</evidence>
<evidence type="ECO:0000313" key="7">
    <source>
        <dbReference type="EMBL" id="OKY78460.1"/>
    </source>
</evidence>
<sequence>MDHNKRYEICFSKEKDLGEFLKEAKGLNYSSFVFFEINDVLDIGEIETDFRVFKGIEIHKKDIGDIKSDISTYRSKVDYLAVKARDNRVKEVLSKDKRVDCLVDCFGRRNDFDYVVAENCKRNDVAIEFNFGKLLRCSGYERSMLVRKFHRSLKLVRKYGSPLILTMKPSTVFDLRGFREFFSLIKSIGFSKEDLIYSNNYFKRLIERNCEFDKDEFVEPGIEKV</sequence>
<dbReference type="InParanoid" id="A0A1Q6DVQ4"/>
<dbReference type="GO" id="GO:0001682">
    <property type="term" value="P:tRNA 5'-leader removal"/>
    <property type="evidence" value="ECO:0007669"/>
    <property type="project" value="UniProtKB-UniRule"/>
</dbReference>
<keyword evidence="1 6" id="KW-0963">Cytoplasm</keyword>
<dbReference type="HAMAP" id="MF_00756">
    <property type="entry name" value="RNase_P_3"/>
    <property type="match status" value="1"/>
</dbReference>
<dbReference type="GO" id="GO:0005737">
    <property type="term" value="C:cytoplasm"/>
    <property type="evidence" value="ECO:0007669"/>
    <property type="project" value="UniProtKB-SubCell"/>
</dbReference>
<keyword evidence="3 6" id="KW-0540">Nuclease</keyword>
<evidence type="ECO:0000256" key="5">
    <source>
        <dbReference type="ARBA" id="ARBA00022801"/>
    </source>
</evidence>
<dbReference type="AlphaFoldDB" id="A0A1Q6DVQ4"/>
<dbReference type="Gene3D" id="3.20.20.140">
    <property type="entry name" value="Metal-dependent hydrolases"/>
    <property type="match status" value="1"/>
</dbReference>